<keyword evidence="2" id="KW-0472">Membrane</keyword>
<organism evidence="5 6">
    <name type="scientific">Oreochromis aureus</name>
    <name type="common">Israeli tilapia</name>
    <name type="synonym">Chromis aureus</name>
    <dbReference type="NCBI Taxonomy" id="47969"/>
    <lineage>
        <taxon>Eukaryota</taxon>
        <taxon>Metazoa</taxon>
        <taxon>Chordata</taxon>
        <taxon>Craniata</taxon>
        <taxon>Vertebrata</taxon>
        <taxon>Euteleostomi</taxon>
        <taxon>Actinopterygii</taxon>
        <taxon>Neopterygii</taxon>
        <taxon>Teleostei</taxon>
        <taxon>Neoteleostei</taxon>
        <taxon>Acanthomorphata</taxon>
        <taxon>Ovalentaria</taxon>
        <taxon>Cichlomorphae</taxon>
        <taxon>Cichliformes</taxon>
        <taxon>Cichlidae</taxon>
        <taxon>African cichlids</taxon>
        <taxon>Pseudocrenilabrinae</taxon>
        <taxon>Oreochromini</taxon>
        <taxon>Oreochromis</taxon>
    </lineage>
</organism>
<feature type="domain" description="Ig-like" evidence="4">
    <location>
        <begin position="192"/>
        <end position="273"/>
    </location>
</feature>
<feature type="domain" description="Ig-like" evidence="4">
    <location>
        <begin position="630"/>
        <end position="717"/>
    </location>
</feature>
<reference evidence="5" key="3">
    <citation type="submission" date="2025-09" db="UniProtKB">
        <authorList>
            <consortium name="Ensembl"/>
        </authorList>
    </citation>
    <scope>IDENTIFICATION</scope>
</reference>
<dbReference type="InterPro" id="IPR007110">
    <property type="entry name" value="Ig-like_dom"/>
</dbReference>
<dbReference type="SUPFAM" id="SSF48726">
    <property type="entry name" value="Immunoglobulin"/>
    <property type="match status" value="9"/>
</dbReference>
<evidence type="ECO:0000313" key="5">
    <source>
        <dbReference type="Ensembl" id="ENSOABP00000066749.1"/>
    </source>
</evidence>
<name>A0AAZ1XGH5_OREAU</name>
<feature type="domain" description="Ig-like" evidence="4">
    <location>
        <begin position="281"/>
        <end position="357"/>
    </location>
</feature>
<feature type="region of interest" description="Disordered" evidence="1">
    <location>
        <begin position="939"/>
        <end position="966"/>
    </location>
</feature>
<feature type="domain" description="Ig-like" evidence="4">
    <location>
        <begin position="19"/>
        <end position="95"/>
    </location>
</feature>
<dbReference type="InterPro" id="IPR003599">
    <property type="entry name" value="Ig_sub"/>
</dbReference>
<evidence type="ECO:0000313" key="6">
    <source>
        <dbReference type="Proteomes" id="UP000472276"/>
    </source>
</evidence>
<feature type="compositionally biased region" description="Polar residues" evidence="1">
    <location>
        <begin position="990"/>
        <end position="1001"/>
    </location>
</feature>
<feature type="domain" description="Ig-like" evidence="4">
    <location>
        <begin position="718"/>
        <end position="801"/>
    </location>
</feature>
<feature type="domain" description="Ig-like" evidence="4">
    <location>
        <begin position="542"/>
        <end position="623"/>
    </location>
</feature>
<evidence type="ECO:0000256" key="2">
    <source>
        <dbReference type="SAM" id="Phobius"/>
    </source>
</evidence>
<dbReference type="InterPro" id="IPR036179">
    <property type="entry name" value="Ig-like_dom_sf"/>
</dbReference>
<dbReference type="Proteomes" id="UP000472276">
    <property type="component" value="Unassembled WGS sequence"/>
</dbReference>
<proteinExistence type="predicted"/>
<feature type="region of interest" description="Disordered" evidence="1">
    <location>
        <begin position="985"/>
        <end position="1015"/>
    </location>
</feature>
<protein>
    <recommendedName>
        <fullName evidence="4">Ig-like domain-containing protein</fullName>
    </recommendedName>
</protein>
<feature type="transmembrane region" description="Helical" evidence="2">
    <location>
        <begin position="906"/>
        <end position="929"/>
    </location>
</feature>
<dbReference type="SMART" id="SM00408">
    <property type="entry name" value="IGc2"/>
    <property type="match status" value="7"/>
</dbReference>
<sequence length="1103" mass="119594">MAGTLTFLLVCSLLQDSSKDVQISVSPSAPISENQKVTLTCSSNAQPAVENYTWCRADGGALIGTGHTLNITVSTINSNFFCNATNTVGFKASINFQIVVRYSPKNITVSVSPSGPVPENSNVTLTCSSNANPAVRNYTWYRADGDQETFIGTGSSFNVTVSKVKSTFFCKATNALGCERSRNLQIDVQYSPKNVTVSVSPSGPVPENSNVTLTCSSNANPAVENYTWYRADGDQEAPIGTGSSFNVAVSKVKSSFFCKATNALGCERSRNLQIDVQYSSKDVQISVSPSAPISENQKVTLTCSSNAQPAVENYTWCRADGGALIGTGHTLNITVSTINSNFFCNATNTVGFKASINFQIVVRYSPKNITVSVSPSGPVPENSNVTLTCSSNANPAVRNYTWYRADGDQEALIGTGHTLNITVSTINNNFFCKATNTVGFKASINLQIDIQYSPKNVTVSVSPSGPVPENSNVTLTCSSNANPAVRNYTWYRADGDQETFIGTGSSFNVTVSKVKSSFFCKATNALGCERSSNLQIDVQYSPKNITVSVSPSGPVPENSNMTLTCSSNANPAVRNYTWYRADGDQETFIGTGSSFNVTVSKVKSSFFCKATNALGCERSRNLQIDVQYSPKNVTVSVSPSGPVPENSNVTLTCSSNANPAVRNYTWYRADGDQEAPIGTRSSFNVTVSKVKSSFFCKATNALGCERSSNLQIDVQYSPKNITVSVSPSGPVPENSNVTLTCSSDANPAVRNYTWYRADGNQETFIGTGMSSSIKVCRDTRALFCKAENEIGVGRSRNMQIEVQYPPQILLSSHCSSTQSQLNCSCETLGNPSPTIQWYLNELPVNHSKCEIFNQTLNRTILRSFFTLNQPHKKDRLTLLCRSFNSLGSASQQFCVSSQQISTEHQLLYPAIISTLAVLLLALLLYVFFIRVQKNPCKNKGHLTDENNTTATSQPLTEEGNEEPNTTEECIYANADGLRRAENLHPANIAGPSSTDLPSSGPKNAEGGCKKSDKKGDENELIYSNVNWKTKSKKKKGGKSLDMNPPGRSYLKEKCMVRGVNRKFVSNAVEMGGLYAQVEPRNMRKEVGCEYVQVKFKEQSAMQK</sequence>
<evidence type="ECO:0000256" key="1">
    <source>
        <dbReference type="SAM" id="MobiDB-lite"/>
    </source>
</evidence>
<dbReference type="InterPro" id="IPR003598">
    <property type="entry name" value="Ig_sub2"/>
</dbReference>
<dbReference type="AlphaFoldDB" id="A0AAZ1XGH5"/>
<feature type="compositionally biased region" description="Polar residues" evidence="1">
    <location>
        <begin position="945"/>
        <end position="955"/>
    </location>
</feature>
<accession>A0AAZ1XGH5</accession>
<dbReference type="InterPro" id="IPR013783">
    <property type="entry name" value="Ig-like_fold"/>
</dbReference>
<dbReference type="Pfam" id="PF13895">
    <property type="entry name" value="Ig_2"/>
    <property type="match status" value="9"/>
</dbReference>
<keyword evidence="6" id="KW-1185">Reference proteome</keyword>
<evidence type="ECO:0000259" key="4">
    <source>
        <dbReference type="PROSITE" id="PS50835"/>
    </source>
</evidence>
<dbReference type="PANTHER" id="PTHR46013:SF4">
    <property type="entry name" value="B-CELL RECEPTOR CD22-RELATED"/>
    <property type="match status" value="1"/>
</dbReference>
<evidence type="ECO:0000256" key="3">
    <source>
        <dbReference type="SAM" id="SignalP"/>
    </source>
</evidence>
<feature type="domain" description="Ig-like" evidence="4">
    <location>
        <begin position="806"/>
        <end position="896"/>
    </location>
</feature>
<dbReference type="Gene3D" id="2.60.40.10">
    <property type="entry name" value="Immunoglobulins"/>
    <property type="match status" value="10"/>
</dbReference>
<feature type="chain" id="PRO_5044346162" description="Ig-like domain-containing protein" evidence="3">
    <location>
        <begin position="20"/>
        <end position="1103"/>
    </location>
</feature>
<keyword evidence="2" id="KW-0812">Transmembrane</keyword>
<reference evidence="5" key="2">
    <citation type="submission" date="2025-08" db="UniProtKB">
        <authorList>
            <consortium name="Ensembl"/>
        </authorList>
    </citation>
    <scope>IDENTIFICATION</scope>
</reference>
<keyword evidence="3" id="KW-0732">Signal</keyword>
<dbReference type="PROSITE" id="PS50835">
    <property type="entry name" value="IG_LIKE"/>
    <property type="match status" value="10"/>
</dbReference>
<feature type="domain" description="Ig-like" evidence="4">
    <location>
        <begin position="454"/>
        <end position="541"/>
    </location>
</feature>
<dbReference type="Ensembl" id="ENSOABT00000060931.1">
    <property type="protein sequence ID" value="ENSOABP00000066749.1"/>
    <property type="gene ID" value="ENSOABG00000038378.1"/>
</dbReference>
<keyword evidence="2" id="KW-1133">Transmembrane helix</keyword>
<dbReference type="PANTHER" id="PTHR46013">
    <property type="entry name" value="VASCULAR CELL ADHESION MOLECULE 1"/>
    <property type="match status" value="1"/>
</dbReference>
<feature type="domain" description="Ig-like" evidence="4">
    <location>
        <begin position="104"/>
        <end position="185"/>
    </location>
</feature>
<reference evidence="6" key="1">
    <citation type="submission" date="2020-03" db="EMBL/GenBank/DDBJ databases">
        <title>Evolution of repeat sequences and sex chromosomes of tilapia species revealed by chromosome-level genomes.</title>
        <authorList>
            <person name="Xu L."/>
            <person name="Tao W."/>
            <person name="Wang D."/>
            <person name="Zhou Q."/>
        </authorList>
    </citation>
    <scope>NUCLEOTIDE SEQUENCE [LARGE SCALE GENOMIC DNA]</scope>
    <source>
        <strain evidence="6">Israel</strain>
    </source>
</reference>
<feature type="signal peptide" evidence="3">
    <location>
        <begin position="1"/>
        <end position="19"/>
    </location>
</feature>
<dbReference type="SMART" id="SM00409">
    <property type="entry name" value="IG"/>
    <property type="match status" value="9"/>
</dbReference>
<feature type="domain" description="Ig-like" evidence="4">
    <location>
        <begin position="366"/>
        <end position="445"/>
    </location>
</feature>